<reference evidence="2" key="1">
    <citation type="submission" date="2021-02" db="EMBL/GenBank/DDBJ databases">
        <authorList>
            <person name="Dougan E. K."/>
            <person name="Rhodes N."/>
            <person name="Thang M."/>
            <person name="Chan C."/>
        </authorList>
    </citation>
    <scope>NUCLEOTIDE SEQUENCE</scope>
</reference>
<dbReference type="Gene3D" id="3.40.30.10">
    <property type="entry name" value="Glutaredoxin"/>
    <property type="match status" value="1"/>
</dbReference>
<keyword evidence="1" id="KW-0676">Redox-active center</keyword>
<feature type="non-terminal residue" evidence="2">
    <location>
        <position position="128"/>
    </location>
</feature>
<dbReference type="OrthoDB" id="415696at2759"/>
<evidence type="ECO:0000313" key="2">
    <source>
        <dbReference type="EMBL" id="CAE8618181.1"/>
    </source>
</evidence>
<dbReference type="AlphaFoldDB" id="A0A813FUR4"/>
<evidence type="ECO:0008006" key="4">
    <source>
        <dbReference type="Google" id="ProtNLM"/>
    </source>
</evidence>
<dbReference type="PROSITE" id="PS51354">
    <property type="entry name" value="GLUTAREDOXIN_2"/>
    <property type="match status" value="1"/>
</dbReference>
<evidence type="ECO:0000313" key="3">
    <source>
        <dbReference type="Proteomes" id="UP000654075"/>
    </source>
</evidence>
<dbReference type="InterPro" id="IPR004480">
    <property type="entry name" value="Monothiol_GRX-rel"/>
</dbReference>
<dbReference type="EMBL" id="CAJNNV010026440">
    <property type="protein sequence ID" value="CAE8618181.1"/>
    <property type="molecule type" value="Genomic_DNA"/>
</dbReference>
<gene>
    <name evidence="2" type="ORF">PGLA1383_LOCUS35824</name>
</gene>
<proteinExistence type="predicted"/>
<sequence length="128" mass="13691">DVVDKSVKEFQANQKEVSDNLDAELAANKVVLFMEGTVDAPKSVKILTQAQVVPLTAIDVLAHPAILGYTVSKSQRRRAPHLYVNGSFYADYDALLAQHATGELAKALGNATTKSTGTFAGELPIATY</sequence>
<keyword evidence="3" id="KW-1185">Reference proteome</keyword>
<name>A0A813FUR4_POLGL</name>
<dbReference type="PANTHER" id="PTHR10293:SF16">
    <property type="entry name" value="GLUTAREDOXIN-RELATED PROTEIN 5, MITOCHONDRIAL"/>
    <property type="match status" value="1"/>
</dbReference>
<dbReference type="OMA" id="TEDSHCR"/>
<accession>A0A813FUR4</accession>
<organism evidence="2 3">
    <name type="scientific">Polarella glacialis</name>
    <name type="common">Dinoflagellate</name>
    <dbReference type="NCBI Taxonomy" id="89957"/>
    <lineage>
        <taxon>Eukaryota</taxon>
        <taxon>Sar</taxon>
        <taxon>Alveolata</taxon>
        <taxon>Dinophyceae</taxon>
        <taxon>Suessiales</taxon>
        <taxon>Suessiaceae</taxon>
        <taxon>Polarella</taxon>
    </lineage>
</organism>
<dbReference type="SUPFAM" id="SSF52833">
    <property type="entry name" value="Thioredoxin-like"/>
    <property type="match status" value="1"/>
</dbReference>
<dbReference type="PANTHER" id="PTHR10293">
    <property type="entry name" value="GLUTAREDOXIN FAMILY MEMBER"/>
    <property type="match status" value="1"/>
</dbReference>
<evidence type="ECO:0000256" key="1">
    <source>
        <dbReference type="ARBA" id="ARBA00023284"/>
    </source>
</evidence>
<dbReference type="Proteomes" id="UP000654075">
    <property type="component" value="Unassembled WGS sequence"/>
</dbReference>
<dbReference type="InterPro" id="IPR036249">
    <property type="entry name" value="Thioredoxin-like_sf"/>
</dbReference>
<protein>
    <recommendedName>
        <fullName evidence="4">Glutaredoxin</fullName>
    </recommendedName>
</protein>
<comment type="caution">
    <text evidence="2">The sequence shown here is derived from an EMBL/GenBank/DDBJ whole genome shotgun (WGS) entry which is preliminary data.</text>
</comment>